<reference evidence="5" key="1">
    <citation type="submission" date="2018-05" db="EMBL/GenBank/DDBJ databases">
        <authorList>
            <person name="Lanie J.A."/>
            <person name="Ng W.-L."/>
            <person name="Kazmierczak K.M."/>
            <person name="Andrzejewski T.M."/>
            <person name="Davidsen T.M."/>
            <person name="Wayne K.J."/>
            <person name="Tettelin H."/>
            <person name="Glass J.I."/>
            <person name="Rusch D."/>
            <person name="Podicherti R."/>
            <person name="Tsui H.-C.T."/>
            <person name="Winkler M.E."/>
        </authorList>
    </citation>
    <scope>NUCLEOTIDE SEQUENCE</scope>
</reference>
<proteinExistence type="predicted"/>
<dbReference type="Gene3D" id="3.20.20.70">
    <property type="entry name" value="Aldolase class I"/>
    <property type="match status" value="1"/>
</dbReference>
<evidence type="ECO:0000313" key="5">
    <source>
        <dbReference type="EMBL" id="SVA32602.1"/>
    </source>
</evidence>
<evidence type="ECO:0000256" key="2">
    <source>
        <dbReference type="ARBA" id="ARBA00022679"/>
    </source>
</evidence>
<evidence type="ECO:0008006" key="6">
    <source>
        <dbReference type="Google" id="ProtNLM"/>
    </source>
</evidence>
<dbReference type="InterPro" id="IPR008567">
    <property type="entry name" value="BKACE"/>
</dbReference>
<evidence type="ECO:0000256" key="4">
    <source>
        <dbReference type="ARBA" id="ARBA00022833"/>
    </source>
</evidence>
<keyword evidence="2" id="KW-0808">Transferase</keyword>
<dbReference type="EMBL" id="UINC01007309">
    <property type="protein sequence ID" value="SVA32602.1"/>
    <property type="molecule type" value="Genomic_DNA"/>
</dbReference>
<dbReference type="PANTHER" id="PTHR37418">
    <property type="entry name" value="3-KETO-5-AMINOHEXANOATE CLEAVAGE ENZYME-RELATED"/>
    <property type="match status" value="1"/>
</dbReference>
<protein>
    <recommendedName>
        <fullName evidence="6">NADPH:quinone reductase</fullName>
    </recommendedName>
</protein>
<dbReference type="GO" id="GO:0043720">
    <property type="term" value="F:3-keto-5-aminohexanoate cleavage activity"/>
    <property type="evidence" value="ECO:0007669"/>
    <property type="project" value="InterPro"/>
</dbReference>
<sequence length="295" mass="31896">MKPTILSCAITGSFTTREHNKTLPVTPDEIAKDCIIAAKAGAAICHIHVRDPDTGAVSMELDHYREVVQYIRESDTDLIINLTTGPGGRFLPSDDDPARAAPGTALTTPEIRSQHVVELQPDICSLDLNTMWFGGGAVINSPRNIRIIAERIYAAGVKPELEVFDSGDIQLAHQLIQEGVLKEPALFQIVTGVQYGFPPGPEAMTYAKSLLPANAEWAAFGASRMAFPMLAQAFLLGGHCRIGMEDTVYLSRGVKTNGNKELVEKAVHIIQELGGQVATTDEARDILELPPKKSS</sequence>
<evidence type="ECO:0000256" key="1">
    <source>
        <dbReference type="ARBA" id="ARBA00001947"/>
    </source>
</evidence>
<keyword evidence="4" id="KW-0862">Zinc</keyword>
<gene>
    <name evidence="5" type="ORF">METZ01_LOCUS85456</name>
</gene>
<evidence type="ECO:0000256" key="3">
    <source>
        <dbReference type="ARBA" id="ARBA00022723"/>
    </source>
</evidence>
<organism evidence="5">
    <name type="scientific">marine metagenome</name>
    <dbReference type="NCBI Taxonomy" id="408172"/>
    <lineage>
        <taxon>unclassified sequences</taxon>
        <taxon>metagenomes</taxon>
        <taxon>ecological metagenomes</taxon>
    </lineage>
</organism>
<dbReference type="PANTHER" id="PTHR37418:SF2">
    <property type="entry name" value="3-KETO-5-AMINOHEXANOATE CLEAVAGE ENZYME"/>
    <property type="match status" value="1"/>
</dbReference>
<comment type="cofactor">
    <cofactor evidence="1">
        <name>Zn(2+)</name>
        <dbReference type="ChEBI" id="CHEBI:29105"/>
    </cofactor>
</comment>
<dbReference type="Pfam" id="PF05853">
    <property type="entry name" value="BKACE"/>
    <property type="match status" value="1"/>
</dbReference>
<dbReference type="GO" id="GO:0046872">
    <property type="term" value="F:metal ion binding"/>
    <property type="evidence" value="ECO:0007669"/>
    <property type="project" value="UniProtKB-KW"/>
</dbReference>
<dbReference type="AlphaFoldDB" id="A0A381UWT3"/>
<name>A0A381UWT3_9ZZZZ</name>
<accession>A0A381UWT3</accession>
<dbReference type="InterPro" id="IPR013785">
    <property type="entry name" value="Aldolase_TIM"/>
</dbReference>
<keyword evidence="3" id="KW-0479">Metal-binding</keyword>